<feature type="compositionally biased region" description="Low complexity" evidence="1">
    <location>
        <begin position="24"/>
        <end position="35"/>
    </location>
</feature>
<feature type="region of interest" description="Disordered" evidence="1">
    <location>
        <begin position="11"/>
        <end position="39"/>
    </location>
</feature>
<evidence type="ECO:0000256" key="2">
    <source>
        <dbReference type="SAM" id="Phobius"/>
    </source>
</evidence>
<evidence type="ECO:0000256" key="1">
    <source>
        <dbReference type="SAM" id="MobiDB-lite"/>
    </source>
</evidence>
<sequence length="220" mass="22680">MSLINDALKKAQNRHGDTTPPPSGATGPASIPSAPRKGKTPVGKIALICVGIALLSAAISTTVILLVVRKDEPAPLPAPPVATLPQPTQPAPLASPVSAPTTAPVTAVPATSSPITSTEASSPTTAPVVSAPPVAVTLPAPTPPEPAPAIKLGTRIQSFIDRLRVTSIRISDTGNKAILNDRLFRINDLVEPSLGLRLTDIQPSQLTFTDESGATYLRHF</sequence>
<organism evidence="3 4">
    <name type="scientific">Nibricoccus aquaticus</name>
    <dbReference type="NCBI Taxonomy" id="2576891"/>
    <lineage>
        <taxon>Bacteria</taxon>
        <taxon>Pseudomonadati</taxon>
        <taxon>Verrucomicrobiota</taxon>
        <taxon>Opitutia</taxon>
        <taxon>Opitutales</taxon>
        <taxon>Opitutaceae</taxon>
        <taxon>Nibricoccus</taxon>
    </lineage>
</organism>
<keyword evidence="4" id="KW-1185">Reference proteome</keyword>
<feature type="compositionally biased region" description="Low complexity" evidence="1">
    <location>
        <begin position="91"/>
        <end position="127"/>
    </location>
</feature>
<feature type="compositionally biased region" description="Pro residues" evidence="1">
    <location>
        <begin position="78"/>
        <end position="90"/>
    </location>
</feature>
<name>A0A290Q1H5_9BACT</name>
<proteinExistence type="predicted"/>
<feature type="transmembrane region" description="Helical" evidence="2">
    <location>
        <begin position="45"/>
        <end position="68"/>
    </location>
</feature>
<evidence type="ECO:0000313" key="4">
    <source>
        <dbReference type="Proteomes" id="UP000217265"/>
    </source>
</evidence>
<dbReference type="AlphaFoldDB" id="A0A290Q1H5"/>
<dbReference type="OrthoDB" id="200394at2"/>
<protein>
    <submittedName>
        <fullName evidence="3">Uncharacterized protein</fullName>
    </submittedName>
</protein>
<dbReference type="Proteomes" id="UP000217265">
    <property type="component" value="Chromosome"/>
</dbReference>
<reference evidence="3 4" key="1">
    <citation type="submission" date="2017-09" db="EMBL/GenBank/DDBJ databases">
        <title>Complete genome sequence of Verrucomicrobial strain HZ-65, isolated from freshwater.</title>
        <authorList>
            <person name="Choi A."/>
        </authorList>
    </citation>
    <scope>NUCLEOTIDE SEQUENCE [LARGE SCALE GENOMIC DNA]</scope>
    <source>
        <strain evidence="3 4">HZ-65</strain>
    </source>
</reference>
<keyword evidence="2" id="KW-1133">Transmembrane helix</keyword>
<dbReference type="KEGG" id="vbh:CMV30_00120"/>
<dbReference type="RefSeq" id="WP_096054140.1">
    <property type="nucleotide sequence ID" value="NZ_CP023344.1"/>
</dbReference>
<gene>
    <name evidence="3" type="ORF">CMV30_00120</name>
</gene>
<accession>A0A290Q1H5</accession>
<feature type="region of interest" description="Disordered" evidence="1">
    <location>
        <begin position="78"/>
        <end position="127"/>
    </location>
</feature>
<evidence type="ECO:0000313" key="3">
    <source>
        <dbReference type="EMBL" id="ATC62505.1"/>
    </source>
</evidence>
<keyword evidence="2" id="KW-0472">Membrane</keyword>
<dbReference type="EMBL" id="CP023344">
    <property type="protein sequence ID" value="ATC62505.1"/>
    <property type="molecule type" value="Genomic_DNA"/>
</dbReference>
<keyword evidence="2" id="KW-0812">Transmembrane</keyword>